<reference evidence="1 2" key="1">
    <citation type="journal article" date="2023" name="BMC Biol.">
        <title>The compact genome of the sponge Oopsacas minuta (Hexactinellida) is lacking key metazoan core genes.</title>
        <authorList>
            <person name="Santini S."/>
            <person name="Schenkelaars Q."/>
            <person name="Jourda C."/>
            <person name="Duchesne M."/>
            <person name="Belahbib H."/>
            <person name="Rocher C."/>
            <person name="Selva M."/>
            <person name="Riesgo A."/>
            <person name="Vervoort M."/>
            <person name="Leys S.P."/>
            <person name="Kodjabachian L."/>
            <person name="Le Bivic A."/>
            <person name="Borchiellini C."/>
            <person name="Claverie J.M."/>
            <person name="Renard E."/>
        </authorList>
    </citation>
    <scope>NUCLEOTIDE SEQUENCE [LARGE SCALE GENOMIC DNA]</scope>
    <source>
        <strain evidence="1">SPO-2</strain>
    </source>
</reference>
<accession>A0AAV7K3C8</accession>
<proteinExistence type="predicted"/>
<keyword evidence="2" id="KW-1185">Reference proteome</keyword>
<dbReference type="AlphaFoldDB" id="A0AAV7K3C8"/>
<evidence type="ECO:0000313" key="1">
    <source>
        <dbReference type="EMBL" id="KAI6655641.1"/>
    </source>
</evidence>
<dbReference type="EMBL" id="JAKMXF010000182">
    <property type="protein sequence ID" value="KAI6655641.1"/>
    <property type="molecule type" value="Genomic_DNA"/>
</dbReference>
<protein>
    <submittedName>
        <fullName evidence="1">RNA-directed DNA polymerase from transposon X-element</fullName>
    </submittedName>
</protein>
<sequence length="167" mass="19109">MTISNSLDILIIKETWLIEEPDPSLCMLRQLLPDFRLTSIPRAARGGLPAILYRSFFTPKVNRGPVYSLFEYLDLNLSSGKFSCLFISFYQKESPFSQFILDFSDLIECTIAIQIKIILAGDFNLHFDLPSDPHTVLFNESLRTFDLQQHITSPTHHSGHTLDFVII</sequence>
<dbReference type="Proteomes" id="UP001165289">
    <property type="component" value="Unassembled WGS sequence"/>
</dbReference>
<dbReference type="GO" id="GO:0003964">
    <property type="term" value="F:RNA-directed DNA polymerase activity"/>
    <property type="evidence" value="ECO:0007669"/>
    <property type="project" value="UniProtKB-KW"/>
</dbReference>
<name>A0AAV7K3C8_9METZ</name>
<dbReference type="Gene3D" id="3.60.10.10">
    <property type="entry name" value="Endonuclease/exonuclease/phosphatase"/>
    <property type="match status" value="1"/>
</dbReference>
<dbReference type="InterPro" id="IPR036691">
    <property type="entry name" value="Endo/exonu/phosph_ase_sf"/>
</dbReference>
<dbReference type="PANTHER" id="PTHR33776">
    <property type="entry name" value="ENDO/EXONUCLEASE/PHOSPHATASE DOMAIN-CONTAINING PROTEIN"/>
    <property type="match status" value="1"/>
</dbReference>
<dbReference type="PANTHER" id="PTHR33776:SF3">
    <property type="entry name" value="PHD-TYPE DOMAIN-CONTAINING PROTEIN"/>
    <property type="match status" value="1"/>
</dbReference>
<keyword evidence="1" id="KW-0695">RNA-directed DNA polymerase</keyword>
<evidence type="ECO:0000313" key="2">
    <source>
        <dbReference type="Proteomes" id="UP001165289"/>
    </source>
</evidence>
<comment type="caution">
    <text evidence="1">The sequence shown here is derived from an EMBL/GenBank/DDBJ whole genome shotgun (WGS) entry which is preliminary data.</text>
</comment>
<keyword evidence="1" id="KW-0548">Nucleotidyltransferase</keyword>
<organism evidence="1 2">
    <name type="scientific">Oopsacas minuta</name>
    <dbReference type="NCBI Taxonomy" id="111878"/>
    <lineage>
        <taxon>Eukaryota</taxon>
        <taxon>Metazoa</taxon>
        <taxon>Porifera</taxon>
        <taxon>Hexactinellida</taxon>
        <taxon>Hexasterophora</taxon>
        <taxon>Lyssacinosida</taxon>
        <taxon>Leucopsacidae</taxon>
        <taxon>Oopsacas</taxon>
    </lineage>
</organism>
<gene>
    <name evidence="1" type="ORF">LOD99_11379</name>
</gene>
<dbReference type="SUPFAM" id="SSF56219">
    <property type="entry name" value="DNase I-like"/>
    <property type="match status" value="1"/>
</dbReference>
<keyword evidence="1" id="KW-0808">Transferase</keyword>